<evidence type="ECO:0000313" key="1">
    <source>
        <dbReference type="EMBL" id="EAY24485.1"/>
    </source>
</evidence>
<dbReference type="Proteomes" id="UP000004095">
    <property type="component" value="Unassembled WGS sequence"/>
</dbReference>
<name>A1ZYR1_MICM2</name>
<comment type="caution">
    <text evidence="1">The sequence shown here is derived from an EMBL/GenBank/DDBJ whole genome shotgun (WGS) entry which is preliminary data.</text>
</comment>
<proteinExistence type="predicted"/>
<sequence length="62" mass="7218">MSEQSLPENFKKIFNRAKHYKSAPLWVFSGWYLPVALTIDGIDNLYSKPFSAEKIILTKKQE</sequence>
<accession>A1ZYR1</accession>
<evidence type="ECO:0000313" key="2">
    <source>
        <dbReference type="Proteomes" id="UP000004095"/>
    </source>
</evidence>
<dbReference type="EMBL" id="AAWS01000068">
    <property type="protein sequence ID" value="EAY24485.1"/>
    <property type="molecule type" value="Genomic_DNA"/>
</dbReference>
<dbReference type="RefSeq" id="WP_002704727.1">
    <property type="nucleotide sequence ID" value="NZ_AAWS01000068.1"/>
</dbReference>
<reference evidence="1 2" key="1">
    <citation type="submission" date="2007-01" db="EMBL/GenBank/DDBJ databases">
        <authorList>
            <person name="Haygood M."/>
            <person name="Podell S."/>
            <person name="Anderson C."/>
            <person name="Hopkinson B."/>
            <person name="Roe K."/>
            <person name="Barbeau K."/>
            <person name="Gaasterland T."/>
            <person name="Ferriera S."/>
            <person name="Johnson J."/>
            <person name="Kravitz S."/>
            <person name="Beeson K."/>
            <person name="Sutton G."/>
            <person name="Rogers Y.-H."/>
            <person name="Friedman R."/>
            <person name="Frazier M."/>
            <person name="Venter J.C."/>
        </authorList>
    </citation>
    <scope>NUCLEOTIDE SEQUENCE [LARGE SCALE GENOMIC DNA]</scope>
    <source>
        <strain evidence="1 2">ATCC 23134</strain>
    </source>
</reference>
<dbReference type="AlphaFoldDB" id="A1ZYR1"/>
<organism evidence="1 2">
    <name type="scientific">Microscilla marina ATCC 23134</name>
    <dbReference type="NCBI Taxonomy" id="313606"/>
    <lineage>
        <taxon>Bacteria</taxon>
        <taxon>Pseudomonadati</taxon>
        <taxon>Bacteroidota</taxon>
        <taxon>Cytophagia</taxon>
        <taxon>Cytophagales</taxon>
        <taxon>Microscillaceae</taxon>
        <taxon>Microscilla</taxon>
    </lineage>
</organism>
<keyword evidence="2" id="KW-1185">Reference proteome</keyword>
<protein>
    <submittedName>
        <fullName evidence="1">Uncharacterized protein</fullName>
    </submittedName>
</protein>
<gene>
    <name evidence="1" type="ORF">M23134_06472</name>
</gene>